<feature type="domain" description="VHS" evidence="1">
    <location>
        <begin position="18"/>
        <end position="169"/>
    </location>
</feature>
<dbReference type="GO" id="GO:0043130">
    <property type="term" value="F:ubiquitin binding"/>
    <property type="evidence" value="ECO:0007669"/>
    <property type="project" value="InterPro"/>
</dbReference>
<dbReference type="Gene3D" id="1.20.58.160">
    <property type="match status" value="1"/>
</dbReference>
<protein>
    <recommendedName>
        <fullName evidence="1">VHS domain-containing protein</fullName>
    </recommendedName>
</protein>
<dbReference type="GO" id="GO:0030276">
    <property type="term" value="F:clathrin binding"/>
    <property type="evidence" value="ECO:0007669"/>
    <property type="project" value="TreeGrafter"/>
</dbReference>
<name>A0A212D6J2_CEREH</name>
<dbReference type="PANTHER" id="PTHR13856:SF31">
    <property type="entry name" value="TOM1-LIKE PROTEIN 2"/>
    <property type="match status" value="1"/>
</dbReference>
<dbReference type="InterPro" id="IPR038425">
    <property type="entry name" value="GAT_sf"/>
</dbReference>
<dbReference type="Pfam" id="PF00790">
    <property type="entry name" value="VHS"/>
    <property type="match status" value="1"/>
</dbReference>
<dbReference type="GO" id="GO:0035091">
    <property type="term" value="F:phosphatidylinositol binding"/>
    <property type="evidence" value="ECO:0007669"/>
    <property type="project" value="InterPro"/>
</dbReference>
<dbReference type="PROSITE" id="PS50179">
    <property type="entry name" value="VHS"/>
    <property type="match status" value="1"/>
</dbReference>
<dbReference type="AlphaFoldDB" id="A0A212D6J2"/>
<dbReference type="SUPFAM" id="SSF48464">
    <property type="entry name" value="ENTH/VHS domain"/>
    <property type="match status" value="1"/>
</dbReference>
<dbReference type="Proteomes" id="UP000242450">
    <property type="component" value="Chromosome 5"/>
</dbReference>
<comment type="caution">
    <text evidence="2">The sequence shown here is derived from an EMBL/GenBank/DDBJ whole genome shotgun (WGS) entry which is preliminary data.</text>
</comment>
<dbReference type="PANTHER" id="PTHR13856">
    <property type="entry name" value="VHS DOMAIN CONTAINING PROTEIN FAMILY"/>
    <property type="match status" value="1"/>
</dbReference>
<gene>
    <name evidence="2" type="ORF">Celaphus_00001107</name>
</gene>
<dbReference type="SMART" id="SM00288">
    <property type="entry name" value="VHS"/>
    <property type="match status" value="1"/>
</dbReference>
<dbReference type="OrthoDB" id="2018246at2759"/>
<dbReference type="SUPFAM" id="SSF89009">
    <property type="entry name" value="GAT-like domain"/>
    <property type="match status" value="1"/>
</dbReference>
<organism evidence="2 3">
    <name type="scientific">Cervus elaphus hippelaphus</name>
    <name type="common">European red deer</name>
    <dbReference type="NCBI Taxonomy" id="46360"/>
    <lineage>
        <taxon>Eukaryota</taxon>
        <taxon>Metazoa</taxon>
        <taxon>Chordata</taxon>
        <taxon>Craniata</taxon>
        <taxon>Vertebrata</taxon>
        <taxon>Euteleostomi</taxon>
        <taxon>Mammalia</taxon>
        <taxon>Eutheria</taxon>
        <taxon>Laurasiatheria</taxon>
        <taxon>Artiodactyla</taxon>
        <taxon>Ruminantia</taxon>
        <taxon>Pecora</taxon>
        <taxon>Cervidae</taxon>
        <taxon>Cervinae</taxon>
        <taxon>Cervus</taxon>
    </lineage>
</organism>
<accession>A0A212D6J2</accession>
<dbReference type="GO" id="GO:0016020">
    <property type="term" value="C:membrane"/>
    <property type="evidence" value="ECO:0007669"/>
    <property type="project" value="TreeGrafter"/>
</dbReference>
<feature type="non-terminal residue" evidence="2">
    <location>
        <position position="1"/>
    </location>
</feature>
<dbReference type="EMBL" id="MKHE01000005">
    <property type="protein sequence ID" value="OWK13877.1"/>
    <property type="molecule type" value="Genomic_DNA"/>
</dbReference>
<evidence type="ECO:0000313" key="3">
    <source>
        <dbReference type="Proteomes" id="UP000242450"/>
    </source>
</evidence>
<evidence type="ECO:0000259" key="1">
    <source>
        <dbReference type="PROSITE" id="PS50179"/>
    </source>
</evidence>
<reference evidence="2 3" key="1">
    <citation type="journal article" date="2018" name="Mol. Genet. Genomics">
        <title>The red deer Cervus elaphus genome CerEla1.0: sequencing, annotating, genes, and chromosomes.</title>
        <authorList>
            <person name="Bana N.A."/>
            <person name="Nyiri A."/>
            <person name="Nagy J."/>
            <person name="Frank K."/>
            <person name="Nagy T."/>
            <person name="Steger V."/>
            <person name="Schiller M."/>
            <person name="Lakatos P."/>
            <person name="Sugar L."/>
            <person name="Horn P."/>
            <person name="Barta E."/>
            <person name="Orosz L."/>
        </authorList>
    </citation>
    <scope>NUCLEOTIDE SEQUENCE [LARGE SCALE GENOMIC DNA]</scope>
    <source>
        <strain evidence="2">Hungarian</strain>
    </source>
</reference>
<dbReference type="GO" id="GO:0007165">
    <property type="term" value="P:signal transduction"/>
    <property type="evidence" value="ECO:0007669"/>
    <property type="project" value="TreeGrafter"/>
</dbReference>
<dbReference type="InterPro" id="IPR008942">
    <property type="entry name" value="ENTH_VHS"/>
</dbReference>
<keyword evidence="3" id="KW-1185">Reference proteome</keyword>
<dbReference type="InterPro" id="IPR014645">
    <property type="entry name" value="TOM1"/>
</dbReference>
<evidence type="ECO:0000313" key="2">
    <source>
        <dbReference type="EMBL" id="OWK13877.1"/>
    </source>
</evidence>
<dbReference type="GO" id="GO:0005768">
    <property type="term" value="C:endosome"/>
    <property type="evidence" value="ECO:0007669"/>
    <property type="project" value="TreeGrafter"/>
</dbReference>
<proteinExistence type="predicted"/>
<dbReference type="Gene3D" id="1.25.40.90">
    <property type="match status" value="1"/>
</dbReference>
<sequence>LELLLAQPICLGGKWEKATDGSLQSEDWTLNMEICDIINETEEGFDVLFHRPLAGLALMPGLRPKDAIRALKKRLNGNRNYREVMLALTVLETCVKNCGHRFHVLVANRDFIDSVLVKVISPKNSPPTIVQDKVLALIQAWADAFRSSPDLTGVVHAYEELKRKGVEFPMADLDALSPIHTPQRAGPAWPPRPTQVLPLGAPAAGTLTQADERGHIQLADHCLLPSRPLAPQIARLRSELDVVRGNTKVMSEMLTEMVPGQEDSSDLELLQVRAFGPRSQKVAQGLGPSLRGTELRKTVSAPCILGPSEASPWRFLLYSS</sequence>
<dbReference type="InterPro" id="IPR002014">
    <property type="entry name" value="VHS_dom"/>
</dbReference>
<dbReference type="PIRSF" id="PIRSF036948">
    <property type="entry name" value="TOM1"/>
    <property type="match status" value="1"/>
</dbReference>